<sequence>MATKARGAIARTPGAPVSIEEFTIDEPGPNEVLVRILASGVCHTDLGVKSGTYGSDGFPFLLGHEGAGVIEAVGPGVTRHKPGDHVILAWRAPCGECRFCRAGRPNFCSASLNAEKRMRTLEGHVLNPVLGIGTFCTHTLVHADQAIPSDPALPA</sequence>
<dbReference type="PROSITE" id="PS00059">
    <property type="entry name" value="ADH_ZINC"/>
    <property type="match status" value="1"/>
</dbReference>
<proteinExistence type="predicted"/>
<evidence type="ECO:0000313" key="10">
    <source>
        <dbReference type="Proteomes" id="UP000050509"/>
    </source>
</evidence>
<dbReference type="EC" id="1.1.1.1" evidence="2"/>
<dbReference type="Pfam" id="PF08240">
    <property type="entry name" value="ADH_N"/>
    <property type="match status" value="1"/>
</dbReference>
<dbReference type="EMBL" id="LJCR01002817">
    <property type="protein sequence ID" value="KPV48242.1"/>
    <property type="molecule type" value="Genomic_DNA"/>
</dbReference>
<dbReference type="SUPFAM" id="SSF50129">
    <property type="entry name" value="GroES-like"/>
    <property type="match status" value="1"/>
</dbReference>
<evidence type="ECO:0000256" key="5">
    <source>
        <dbReference type="ARBA" id="ARBA00023002"/>
    </source>
</evidence>
<organism evidence="9 10">
    <name type="scientific">Kouleothrix aurantiaca</name>
    <dbReference type="NCBI Taxonomy" id="186479"/>
    <lineage>
        <taxon>Bacteria</taxon>
        <taxon>Bacillati</taxon>
        <taxon>Chloroflexota</taxon>
        <taxon>Chloroflexia</taxon>
        <taxon>Chloroflexales</taxon>
        <taxon>Roseiflexineae</taxon>
        <taxon>Roseiflexaceae</taxon>
        <taxon>Kouleothrix</taxon>
    </lineage>
</organism>
<keyword evidence="4" id="KW-0862">Zinc</keyword>
<evidence type="ECO:0000259" key="8">
    <source>
        <dbReference type="Pfam" id="PF08240"/>
    </source>
</evidence>
<dbReference type="PANTHER" id="PTHR42940">
    <property type="entry name" value="ALCOHOL DEHYDROGENASE 1-RELATED"/>
    <property type="match status" value="1"/>
</dbReference>
<evidence type="ECO:0000256" key="7">
    <source>
        <dbReference type="ARBA" id="ARBA00049243"/>
    </source>
</evidence>
<keyword evidence="5" id="KW-0560">Oxidoreductase</keyword>
<dbReference type="AlphaFoldDB" id="A0A0P9EV62"/>
<comment type="catalytic activity">
    <reaction evidence="7">
        <text>a primary alcohol + NAD(+) = an aldehyde + NADH + H(+)</text>
        <dbReference type="Rhea" id="RHEA:10736"/>
        <dbReference type="ChEBI" id="CHEBI:15378"/>
        <dbReference type="ChEBI" id="CHEBI:15734"/>
        <dbReference type="ChEBI" id="CHEBI:17478"/>
        <dbReference type="ChEBI" id="CHEBI:57540"/>
        <dbReference type="ChEBI" id="CHEBI:57945"/>
        <dbReference type="EC" id="1.1.1.1"/>
    </reaction>
</comment>
<evidence type="ECO:0000256" key="1">
    <source>
        <dbReference type="ARBA" id="ARBA00001947"/>
    </source>
</evidence>
<comment type="caution">
    <text evidence="9">The sequence shown here is derived from an EMBL/GenBank/DDBJ whole genome shotgun (WGS) entry which is preliminary data.</text>
</comment>
<name>A0A0P9EV62_9CHLR</name>
<comment type="catalytic activity">
    <reaction evidence="6">
        <text>a secondary alcohol + NAD(+) = a ketone + NADH + H(+)</text>
        <dbReference type="Rhea" id="RHEA:10740"/>
        <dbReference type="ChEBI" id="CHEBI:15378"/>
        <dbReference type="ChEBI" id="CHEBI:17087"/>
        <dbReference type="ChEBI" id="CHEBI:35681"/>
        <dbReference type="ChEBI" id="CHEBI:57540"/>
        <dbReference type="ChEBI" id="CHEBI:57945"/>
        <dbReference type="EC" id="1.1.1.1"/>
    </reaction>
</comment>
<dbReference type="InterPro" id="IPR011032">
    <property type="entry name" value="GroES-like_sf"/>
</dbReference>
<keyword evidence="10" id="KW-1185">Reference proteome</keyword>
<comment type="cofactor">
    <cofactor evidence="1">
        <name>Zn(2+)</name>
        <dbReference type="ChEBI" id="CHEBI:29105"/>
    </cofactor>
</comment>
<evidence type="ECO:0000256" key="4">
    <source>
        <dbReference type="ARBA" id="ARBA00022833"/>
    </source>
</evidence>
<dbReference type="GO" id="GO:0008270">
    <property type="term" value="F:zinc ion binding"/>
    <property type="evidence" value="ECO:0007669"/>
    <property type="project" value="InterPro"/>
</dbReference>
<dbReference type="PANTHER" id="PTHR42940:SF8">
    <property type="entry name" value="VACUOLAR PROTEIN SORTING-ASSOCIATED PROTEIN 11"/>
    <property type="match status" value="1"/>
</dbReference>
<protein>
    <recommendedName>
        <fullName evidence="2">alcohol dehydrogenase</fullName>
        <ecNumber evidence="2">1.1.1.1</ecNumber>
    </recommendedName>
</protein>
<evidence type="ECO:0000256" key="2">
    <source>
        <dbReference type="ARBA" id="ARBA00013190"/>
    </source>
</evidence>
<reference evidence="9 10" key="1">
    <citation type="submission" date="2015-09" db="EMBL/GenBank/DDBJ databases">
        <title>Draft genome sequence of Kouleothrix aurantiaca JCM 19913.</title>
        <authorList>
            <person name="Hemp J."/>
        </authorList>
    </citation>
    <scope>NUCLEOTIDE SEQUENCE [LARGE SCALE GENOMIC DNA]</scope>
    <source>
        <strain evidence="9 10">COM-B</strain>
    </source>
</reference>
<dbReference type="InterPro" id="IPR002328">
    <property type="entry name" value="ADH_Zn_CS"/>
</dbReference>
<feature type="domain" description="Alcohol dehydrogenase-like N-terminal" evidence="8">
    <location>
        <begin position="28"/>
        <end position="148"/>
    </location>
</feature>
<dbReference type="InterPro" id="IPR013154">
    <property type="entry name" value="ADH-like_N"/>
</dbReference>
<keyword evidence="3" id="KW-0479">Metal-binding</keyword>
<evidence type="ECO:0000313" key="9">
    <source>
        <dbReference type="EMBL" id="KPV48242.1"/>
    </source>
</evidence>
<dbReference type="Proteomes" id="UP000050509">
    <property type="component" value="Unassembled WGS sequence"/>
</dbReference>
<evidence type="ECO:0000256" key="3">
    <source>
        <dbReference type="ARBA" id="ARBA00022723"/>
    </source>
</evidence>
<feature type="non-terminal residue" evidence="9">
    <location>
        <position position="155"/>
    </location>
</feature>
<gene>
    <name evidence="9" type="ORF">SE17_39140</name>
</gene>
<evidence type="ECO:0000256" key="6">
    <source>
        <dbReference type="ARBA" id="ARBA00049164"/>
    </source>
</evidence>
<accession>A0A0P9EV62</accession>
<dbReference type="GO" id="GO:0004022">
    <property type="term" value="F:alcohol dehydrogenase (NAD+) activity"/>
    <property type="evidence" value="ECO:0007669"/>
    <property type="project" value="UniProtKB-EC"/>
</dbReference>
<dbReference type="Gene3D" id="3.90.180.10">
    <property type="entry name" value="Medium-chain alcohol dehydrogenases, catalytic domain"/>
    <property type="match status" value="1"/>
</dbReference>